<dbReference type="InterPro" id="IPR008758">
    <property type="entry name" value="Peptidase_S28"/>
</dbReference>
<dbReference type="InterPro" id="IPR029058">
    <property type="entry name" value="AB_hydrolase_fold"/>
</dbReference>
<organism evidence="7 8">
    <name type="scientific">Heterobasidion irregulare (strain TC 32-1)</name>
    <dbReference type="NCBI Taxonomy" id="747525"/>
    <lineage>
        <taxon>Eukaryota</taxon>
        <taxon>Fungi</taxon>
        <taxon>Dikarya</taxon>
        <taxon>Basidiomycota</taxon>
        <taxon>Agaricomycotina</taxon>
        <taxon>Agaricomycetes</taxon>
        <taxon>Russulales</taxon>
        <taxon>Bondarzewiaceae</taxon>
        <taxon>Heterobasidion</taxon>
        <taxon>Heterobasidion annosum species complex</taxon>
    </lineage>
</organism>
<feature type="signal peptide" evidence="6">
    <location>
        <begin position="1"/>
        <end position="21"/>
    </location>
</feature>
<dbReference type="Pfam" id="PF05577">
    <property type="entry name" value="Peptidase_S28"/>
    <property type="match status" value="1"/>
</dbReference>
<keyword evidence="4" id="KW-0378">Hydrolase</keyword>
<dbReference type="eggNOG" id="KOG2182">
    <property type="taxonomic scope" value="Eukaryota"/>
</dbReference>
<dbReference type="PANTHER" id="PTHR11010:SF23">
    <property type="entry name" value="SERINE PEPTIDASE"/>
    <property type="match status" value="1"/>
</dbReference>
<dbReference type="Gene3D" id="3.40.50.1820">
    <property type="entry name" value="alpha/beta hydrolase"/>
    <property type="match status" value="2"/>
</dbReference>
<dbReference type="InParanoid" id="W4KCX1"/>
<dbReference type="AlphaFoldDB" id="W4KCX1"/>
<dbReference type="GO" id="GO:0006508">
    <property type="term" value="P:proteolysis"/>
    <property type="evidence" value="ECO:0007669"/>
    <property type="project" value="UniProtKB-KW"/>
</dbReference>
<dbReference type="GeneID" id="20675076"/>
<dbReference type="SUPFAM" id="SSF53474">
    <property type="entry name" value="alpha/beta-Hydrolases"/>
    <property type="match status" value="1"/>
</dbReference>
<evidence type="ECO:0000256" key="3">
    <source>
        <dbReference type="ARBA" id="ARBA00022729"/>
    </source>
</evidence>
<sequence>MMMRLLAVVLPLLSSSGLALGRLPDGRLHGNAPPRPGIPRIAAPAQGVQHASSAATIPPYNTTYFFDQLIDHNDPSLGTFQQRYWHTWEYYESGGPIILLTPGEQNAEGFDGYLTNLTINGKIAQQEHGAAIVIEHRFYGLSNPYNNLSVASFKYHTIQQGIDDLEYFAKNVKLPMPGGDAVAPGQAPWILIGGSYSGALTSFTMVNKPGLFWAGYASSATVQNIVDFWGYFEPIRQSMPKNCSADVEAVIAHFDDVFENGTQSEIDALKDAYGMANVTHLDDVTGALRNNLWDWQDLDPSSGPNTKFFRFCDALEVKDGVSAPESGWGADHAVSAWGSYFKNTYLPKLCGTVDAEDCLSTYLSNQTFWTSIDVDNSQRSWSWIVCNEVGFLQVGAPTDKPTLVSRLNTVATEARQCQEQFPAAWSSTPTIDVEKTNAAYHGWNVTVDRLFFANGQRDPWREATLSADGVNVQSTSSQVVAVSDGFHCSDLLTRNARVDDTILEVHTQALASMKTWLADWTPTSSKRELDGTVYKRSYAIKREE</sequence>
<evidence type="ECO:0000313" key="8">
    <source>
        <dbReference type="Proteomes" id="UP000030671"/>
    </source>
</evidence>
<evidence type="ECO:0000313" key="7">
    <source>
        <dbReference type="EMBL" id="ETW83633.1"/>
    </source>
</evidence>
<evidence type="ECO:0000256" key="6">
    <source>
        <dbReference type="SAM" id="SignalP"/>
    </source>
</evidence>
<dbReference type="KEGG" id="hir:HETIRDRAFT_438756"/>
<dbReference type="EMBL" id="KI925456">
    <property type="protein sequence ID" value="ETW83633.1"/>
    <property type="molecule type" value="Genomic_DNA"/>
</dbReference>
<keyword evidence="3 6" id="KW-0732">Signal</keyword>
<keyword evidence="8" id="KW-1185">Reference proteome</keyword>
<evidence type="ECO:0000256" key="1">
    <source>
        <dbReference type="ARBA" id="ARBA00011079"/>
    </source>
</evidence>
<keyword evidence="5" id="KW-0325">Glycoprotein</keyword>
<dbReference type="Proteomes" id="UP000030671">
    <property type="component" value="Unassembled WGS sequence"/>
</dbReference>
<dbReference type="OrthoDB" id="1735038at2759"/>
<comment type="similarity">
    <text evidence="1">Belongs to the peptidase S28 family.</text>
</comment>
<evidence type="ECO:0000256" key="2">
    <source>
        <dbReference type="ARBA" id="ARBA00022670"/>
    </source>
</evidence>
<dbReference type="GO" id="GO:0008239">
    <property type="term" value="F:dipeptidyl-peptidase activity"/>
    <property type="evidence" value="ECO:0007669"/>
    <property type="project" value="TreeGrafter"/>
</dbReference>
<protein>
    <submittedName>
        <fullName evidence="7">Serine protease S28</fullName>
    </submittedName>
</protein>
<dbReference type="PANTHER" id="PTHR11010">
    <property type="entry name" value="PROTEASE S28 PRO-X CARBOXYPEPTIDASE-RELATED"/>
    <property type="match status" value="1"/>
</dbReference>
<gene>
    <name evidence="7" type="ORF">HETIRDRAFT_438756</name>
</gene>
<evidence type="ECO:0000256" key="4">
    <source>
        <dbReference type="ARBA" id="ARBA00022801"/>
    </source>
</evidence>
<accession>W4KCX1</accession>
<proteinExistence type="inferred from homology"/>
<dbReference type="GO" id="GO:0070008">
    <property type="term" value="F:serine-type exopeptidase activity"/>
    <property type="evidence" value="ECO:0007669"/>
    <property type="project" value="InterPro"/>
</dbReference>
<evidence type="ECO:0000256" key="5">
    <source>
        <dbReference type="ARBA" id="ARBA00023180"/>
    </source>
</evidence>
<feature type="chain" id="PRO_5004844410" evidence="6">
    <location>
        <begin position="22"/>
        <end position="544"/>
    </location>
</feature>
<keyword evidence="2 7" id="KW-0645">Protease</keyword>
<dbReference type="HOGENOM" id="CLU_023630_1_1_1"/>
<dbReference type="RefSeq" id="XP_009543406.1">
    <property type="nucleotide sequence ID" value="XM_009545111.1"/>
</dbReference>
<reference evidence="7 8" key="1">
    <citation type="journal article" date="2012" name="New Phytol.">
        <title>Insight into trade-off between wood decay and parasitism from the genome of a fungal forest pathogen.</title>
        <authorList>
            <person name="Olson A."/>
            <person name="Aerts A."/>
            <person name="Asiegbu F."/>
            <person name="Belbahri L."/>
            <person name="Bouzid O."/>
            <person name="Broberg A."/>
            <person name="Canback B."/>
            <person name="Coutinho P.M."/>
            <person name="Cullen D."/>
            <person name="Dalman K."/>
            <person name="Deflorio G."/>
            <person name="van Diepen L.T."/>
            <person name="Dunand C."/>
            <person name="Duplessis S."/>
            <person name="Durling M."/>
            <person name="Gonthier P."/>
            <person name="Grimwood J."/>
            <person name="Fossdal C.G."/>
            <person name="Hansson D."/>
            <person name="Henrissat B."/>
            <person name="Hietala A."/>
            <person name="Himmelstrand K."/>
            <person name="Hoffmeister D."/>
            <person name="Hogberg N."/>
            <person name="James T.Y."/>
            <person name="Karlsson M."/>
            <person name="Kohler A."/>
            <person name="Kues U."/>
            <person name="Lee Y.H."/>
            <person name="Lin Y.C."/>
            <person name="Lind M."/>
            <person name="Lindquist E."/>
            <person name="Lombard V."/>
            <person name="Lucas S."/>
            <person name="Lunden K."/>
            <person name="Morin E."/>
            <person name="Murat C."/>
            <person name="Park J."/>
            <person name="Raffaello T."/>
            <person name="Rouze P."/>
            <person name="Salamov A."/>
            <person name="Schmutz J."/>
            <person name="Solheim H."/>
            <person name="Stahlberg J."/>
            <person name="Velez H."/>
            <person name="de Vries R.P."/>
            <person name="Wiebenga A."/>
            <person name="Woodward S."/>
            <person name="Yakovlev I."/>
            <person name="Garbelotto M."/>
            <person name="Martin F."/>
            <person name="Grigoriev I.V."/>
            <person name="Stenlid J."/>
        </authorList>
    </citation>
    <scope>NUCLEOTIDE SEQUENCE [LARGE SCALE GENOMIC DNA]</scope>
    <source>
        <strain evidence="7 8">TC 32-1</strain>
    </source>
</reference>
<name>W4KCX1_HETIT</name>